<dbReference type="PROSITE" id="PS50801">
    <property type="entry name" value="STAS"/>
    <property type="match status" value="1"/>
</dbReference>
<feature type="domain" description="STAS" evidence="1">
    <location>
        <begin position="12"/>
        <end position="110"/>
    </location>
</feature>
<evidence type="ECO:0000313" key="3">
    <source>
        <dbReference type="Proteomes" id="UP000001693"/>
    </source>
</evidence>
<evidence type="ECO:0000313" key="2">
    <source>
        <dbReference type="EMBL" id="ACB33802.1"/>
    </source>
</evidence>
<dbReference type="AlphaFoldDB" id="B1XWD4"/>
<dbReference type="CDD" id="cd07043">
    <property type="entry name" value="STAS_anti-anti-sigma_factors"/>
    <property type="match status" value="1"/>
</dbReference>
<name>B1XWD4_LEPCP</name>
<dbReference type="SUPFAM" id="SSF52091">
    <property type="entry name" value="SpoIIaa-like"/>
    <property type="match status" value="1"/>
</dbReference>
<organism evidence="2 3">
    <name type="scientific">Leptothrix cholodnii (strain ATCC 51168 / LMG 8142 / SP-6)</name>
    <name type="common">Leptothrix discophora (strain SP-6)</name>
    <dbReference type="NCBI Taxonomy" id="395495"/>
    <lineage>
        <taxon>Bacteria</taxon>
        <taxon>Pseudomonadati</taxon>
        <taxon>Pseudomonadota</taxon>
        <taxon>Betaproteobacteria</taxon>
        <taxon>Burkholderiales</taxon>
        <taxon>Sphaerotilaceae</taxon>
        <taxon>Leptothrix</taxon>
    </lineage>
</organism>
<dbReference type="PANTHER" id="PTHR35849">
    <property type="entry name" value="BLR2341 PROTEIN"/>
    <property type="match status" value="1"/>
</dbReference>
<proteinExistence type="predicted"/>
<dbReference type="Gene3D" id="3.30.750.24">
    <property type="entry name" value="STAS domain"/>
    <property type="match status" value="1"/>
</dbReference>
<dbReference type="EMBL" id="CP001013">
    <property type="protein sequence ID" value="ACB33802.1"/>
    <property type="molecule type" value="Genomic_DNA"/>
</dbReference>
<dbReference type="HOGENOM" id="CLU_115403_14_2_4"/>
<dbReference type="Pfam" id="PF13466">
    <property type="entry name" value="STAS_2"/>
    <property type="match status" value="1"/>
</dbReference>
<dbReference type="PANTHER" id="PTHR35849:SF2">
    <property type="entry name" value="BLR2341 PROTEIN"/>
    <property type="match status" value="1"/>
</dbReference>
<dbReference type="InterPro" id="IPR058548">
    <property type="entry name" value="MlaB-like_STAS"/>
</dbReference>
<dbReference type="InterPro" id="IPR036513">
    <property type="entry name" value="STAS_dom_sf"/>
</dbReference>
<sequence length="110" mass="11919">MDTGHGQPALPFALGGELCIQTAAEQRQVLIDALGQADGRDLALDLHEIHGCDSAGVQLLLATRLQLQRSGRRLHLEALSPVVREVLRTYGLQALFDSPPTPGDRRETQS</sequence>
<keyword evidence="3" id="KW-1185">Reference proteome</keyword>
<dbReference type="eggNOG" id="COG1366">
    <property type="taxonomic scope" value="Bacteria"/>
</dbReference>
<dbReference type="InterPro" id="IPR002645">
    <property type="entry name" value="STAS_dom"/>
</dbReference>
<dbReference type="InterPro" id="IPR052746">
    <property type="entry name" value="MlaB_ABC_Transporter"/>
</dbReference>
<dbReference type="OrthoDB" id="9793697at2"/>
<dbReference type="KEGG" id="lch:Lcho_1534"/>
<protein>
    <submittedName>
        <fullName evidence="2">Anti-sigma-factor antagonist</fullName>
    </submittedName>
</protein>
<dbReference type="RefSeq" id="WP_012346564.1">
    <property type="nucleotide sequence ID" value="NC_010524.1"/>
</dbReference>
<dbReference type="STRING" id="395495.Lcho_1534"/>
<dbReference type="Proteomes" id="UP000001693">
    <property type="component" value="Chromosome"/>
</dbReference>
<reference evidence="2 3" key="1">
    <citation type="submission" date="2008-03" db="EMBL/GenBank/DDBJ databases">
        <title>Complete sequence of Leptothrix cholodnii SP-6.</title>
        <authorList>
            <consortium name="US DOE Joint Genome Institute"/>
            <person name="Copeland A."/>
            <person name="Lucas S."/>
            <person name="Lapidus A."/>
            <person name="Glavina del Rio T."/>
            <person name="Dalin E."/>
            <person name="Tice H."/>
            <person name="Bruce D."/>
            <person name="Goodwin L."/>
            <person name="Pitluck S."/>
            <person name="Chertkov O."/>
            <person name="Brettin T."/>
            <person name="Detter J.C."/>
            <person name="Han C."/>
            <person name="Kuske C.R."/>
            <person name="Schmutz J."/>
            <person name="Larimer F."/>
            <person name="Land M."/>
            <person name="Hauser L."/>
            <person name="Kyrpides N."/>
            <person name="Lykidis A."/>
            <person name="Emerson D."/>
            <person name="Richardson P."/>
        </authorList>
    </citation>
    <scope>NUCLEOTIDE SEQUENCE [LARGE SCALE GENOMIC DNA]</scope>
    <source>
        <strain evidence="3">ATCC 51168 / LMG 8142 / SP-6</strain>
    </source>
</reference>
<gene>
    <name evidence="2" type="ordered locus">Lcho_1534</name>
</gene>
<accession>B1XWD4</accession>
<evidence type="ECO:0000259" key="1">
    <source>
        <dbReference type="PROSITE" id="PS50801"/>
    </source>
</evidence>